<keyword evidence="2" id="KW-1185">Reference proteome</keyword>
<name>A0A0M0JQ18_9EUKA</name>
<dbReference type="InterPro" id="IPR037151">
    <property type="entry name" value="AlkB-like_sf"/>
</dbReference>
<dbReference type="AlphaFoldDB" id="A0A0M0JQ18"/>
<protein>
    <submittedName>
        <fullName evidence="1">Uncharacterized protein</fullName>
    </submittedName>
</protein>
<sequence>MAQRYGYAYGGDTRIHTISSDTGAIESTLDNVVNNLRVTGRLERPDLIERGELDMPPWGYGDEFDQAAMPPRLSAVASRISTCGLFAVGAVRDLTINGRDHAFFQLDPHVDPASDGPDVFILSLLSSVVLTFTPPDELVPLAQRRREGHEVGLRSWTDRDIDVLVQPRTLLHFSGLARSAWKHAIRSGVQVGTGADAMTCDWWGKNDYLLKRSRERFSMVFAFGPPATAASGGASS</sequence>
<evidence type="ECO:0000313" key="1">
    <source>
        <dbReference type="EMBL" id="KOO28585.1"/>
    </source>
</evidence>
<dbReference type="Gene3D" id="2.60.120.590">
    <property type="entry name" value="Alpha-ketoglutarate-dependent dioxygenase AlkB-like"/>
    <property type="match status" value="1"/>
</dbReference>
<comment type="caution">
    <text evidence="1">The sequence shown here is derived from an EMBL/GenBank/DDBJ whole genome shotgun (WGS) entry which is preliminary data.</text>
</comment>
<reference evidence="2" key="1">
    <citation type="journal article" date="2015" name="PLoS Genet.">
        <title>Genome Sequence and Transcriptome Analyses of Chrysochromulina tobin: Metabolic Tools for Enhanced Algal Fitness in the Prominent Order Prymnesiales (Haptophyceae).</title>
        <authorList>
            <person name="Hovde B.T."/>
            <person name="Deodato C.R."/>
            <person name="Hunsperger H.M."/>
            <person name="Ryken S.A."/>
            <person name="Yost W."/>
            <person name="Jha R.K."/>
            <person name="Patterson J."/>
            <person name="Monnat R.J. Jr."/>
            <person name="Barlow S.B."/>
            <person name="Starkenburg S.R."/>
            <person name="Cattolico R.A."/>
        </authorList>
    </citation>
    <scope>NUCLEOTIDE SEQUENCE</scope>
    <source>
        <strain evidence="2">CCMP291</strain>
    </source>
</reference>
<organism evidence="1 2">
    <name type="scientific">Chrysochromulina tobinii</name>
    <dbReference type="NCBI Taxonomy" id="1460289"/>
    <lineage>
        <taxon>Eukaryota</taxon>
        <taxon>Haptista</taxon>
        <taxon>Haptophyta</taxon>
        <taxon>Prymnesiophyceae</taxon>
        <taxon>Prymnesiales</taxon>
        <taxon>Chrysochromulinaceae</taxon>
        <taxon>Chrysochromulina</taxon>
    </lineage>
</organism>
<evidence type="ECO:0000313" key="2">
    <source>
        <dbReference type="Proteomes" id="UP000037460"/>
    </source>
</evidence>
<dbReference type="SUPFAM" id="SSF51197">
    <property type="entry name" value="Clavaminate synthase-like"/>
    <property type="match status" value="1"/>
</dbReference>
<dbReference type="EMBL" id="JWZX01002547">
    <property type="protein sequence ID" value="KOO28585.1"/>
    <property type="molecule type" value="Genomic_DNA"/>
</dbReference>
<proteinExistence type="predicted"/>
<dbReference type="Proteomes" id="UP000037460">
    <property type="component" value="Unassembled WGS sequence"/>
</dbReference>
<accession>A0A0M0JQ18</accession>
<dbReference type="OrthoDB" id="10266513at2759"/>
<gene>
    <name evidence="1" type="ORF">Ctob_010096</name>
</gene>